<dbReference type="EMBL" id="VSSS01000051">
    <property type="protein sequence ID" value="TYL90563.1"/>
    <property type="molecule type" value="Genomic_DNA"/>
</dbReference>
<organism evidence="2 3">
    <name type="scientific">Bradyrhizobium rifense</name>
    <dbReference type="NCBI Taxonomy" id="515499"/>
    <lineage>
        <taxon>Bacteria</taxon>
        <taxon>Pseudomonadati</taxon>
        <taxon>Pseudomonadota</taxon>
        <taxon>Alphaproteobacteria</taxon>
        <taxon>Hyphomicrobiales</taxon>
        <taxon>Nitrobacteraceae</taxon>
        <taxon>Bradyrhizobium</taxon>
    </lineage>
</organism>
<keyword evidence="1" id="KW-0472">Membrane</keyword>
<reference evidence="2 3" key="1">
    <citation type="submission" date="2019-08" db="EMBL/GenBank/DDBJ databases">
        <title>Bradyrhizobium hipponensis sp. nov., a rhizobium isolated from a Lupinus angustifolius root nodule in Tunisia.</title>
        <authorList>
            <person name="Off K."/>
            <person name="Rejili M."/>
            <person name="Mars M."/>
            <person name="Brachmann A."/>
            <person name="Marin M."/>
        </authorList>
    </citation>
    <scope>NUCLEOTIDE SEQUENCE [LARGE SCALE GENOMIC DNA]</scope>
    <source>
        <strain evidence="2 3">CTAW71</strain>
    </source>
</reference>
<sequence>MDWSWYLFRFDGRINRALLWQALLIVAVLVALLGVISQVIHLISATGSLKFSLKLDFDFGLDDLFKAADPRTYRLQASGDRATLVLSALGAMLFFWIYLATAIKRLHDRDRSGWWIVPFFFVPRLLFHFWEWLPDANWFLPFDWAIHALWLWGIVEMFFLRGTSGSNRFGPDPLAEIQLASDRSPAKSWDQQREIEFVPPSASPPGGMHVKRGA</sequence>
<dbReference type="PANTHER" id="PTHR34980:SF3">
    <property type="entry name" value="BLR8105 PROTEIN"/>
    <property type="match status" value="1"/>
</dbReference>
<feature type="transmembrane region" description="Helical" evidence="1">
    <location>
        <begin position="142"/>
        <end position="160"/>
    </location>
</feature>
<keyword evidence="3" id="KW-1185">Reference proteome</keyword>
<dbReference type="Proteomes" id="UP000324758">
    <property type="component" value="Unassembled WGS sequence"/>
</dbReference>
<protein>
    <submittedName>
        <fullName evidence="2">DUF805 domain-containing protein</fullName>
    </submittedName>
</protein>
<dbReference type="PANTHER" id="PTHR34980">
    <property type="entry name" value="INNER MEMBRANE PROTEIN-RELATED-RELATED"/>
    <property type="match status" value="1"/>
</dbReference>
<evidence type="ECO:0000313" key="3">
    <source>
        <dbReference type="Proteomes" id="UP000324758"/>
    </source>
</evidence>
<comment type="caution">
    <text evidence="2">The sequence shown here is derived from an EMBL/GenBank/DDBJ whole genome shotgun (WGS) entry which is preliminary data.</text>
</comment>
<gene>
    <name evidence="2" type="ORF">FXB40_31150</name>
</gene>
<dbReference type="OrthoDB" id="9812349at2"/>
<evidence type="ECO:0000313" key="2">
    <source>
        <dbReference type="EMBL" id="TYL90563.1"/>
    </source>
</evidence>
<feature type="transmembrane region" description="Helical" evidence="1">
    <location>
        <begin position="18"/>
        <end position="43"/>
    </location>
</feature>
<evidence type="ECO:0000256" key="1">
    <source>
        <dbReference type="SAM" id="Phobius"/>
    </source>
</evidence>
<proteinExistence type="predicted"/>
<dbReference type="AlphaFoldDB" id="A0A5D3K5Z6"/>
<dbReference type="InterPro" id="IPR008523">
    <property type="entry name" value="DUF805"/>
</dbReference>
<keyword evidence="1" id="KW-1133">Transmembrane helix</keyword>
<dbReference type="Pfam" id="PF05656">
    <property type="entry name" value="DUF805"/>
    <property type="match status" value="1"/>
</dbReference>
<dbReference type="RefSeq" id="WP_148775930.1">
    <property type="nucleotide sequence ID" value="NZ_VSSS01000051.1"/>
</dbReference>
<keyword evidence="1" id="KW-0812">Transmembrane</keyword>
<accession>A0A5D3K5Z6</accession>
<feature type="transmembrane region" description="Helical" evidence="1">
    <location>
        <begin position="82"/>
        <end position="101"/>
    </location>
</feature>
<name>A0A5D3K5Z6_9BRAD</name>
<dbReference type="GO" id="GO:0005886">
    <property type="term" value="C:plasma membrane"/>
    <property type="evidence" value="ECO:0007669"/>
    <property type="project" value="TreeGrafter"/>
</dbReference>
<feature type="transmembrane region" description="Helical" evidence="1">
    <location>
        <begin position="113"/>
        <end position="130"/>
    </location>
</feature>